<dbReference type="InterPro" id="IPR009057">
    <property type="entry name" value="Homeodomain-like_sf"/>
</dbReference>
<dbReference type="InterPro" id="IPR023772">
    <property type="entry name" value="DNA-bd_HTH_TetR-type_CS"/>
</dbReference>
<proteinExistence type="predicted"/>
<evidence type="ECO:0000256" key="1">
    <source>
        <dbReference type="ARBA" id="ARBA00022491"/>
    </source>
</evidence>
<keyword evidence="1" id="KW-0678">Repressor</keyword>
<dbReference type="Proteomes" id="UP000194151">
    <property type="component" value="Chromosome"/>
</dbReference>
<accession>A0A1W6YMB7</accession>
<dbReference type="EMBL" id="CP021108">
    <property type="protein sequence ID" value="ARP82256.1"/>
    <property type="molecule type" value="Genomic_DNA"/>
</dbReference>
<evidence type="ECO:0000313" key="7">
    <source>
        <dbReference type="EMBL" id="ARP82256.1"/>
    </source>
</evidence>
<dbReference type="PANTHER" id="PTHR47506">
    <property type="entry name" value="TRANSCRIPTIONAL REGULATORY PROTEIN"/>
    <property type="match status" value="1"/>
</dbReference>
<dbReference type="Gene3D" id="1.10.10.60">
    <property type="entry name" value="Homeodomain-like"/>
    <property type="match status" value="1"/>
</dbReference>
<dbReference type="PROSITE" id="PS50977">
    <property type="entry name" value="HTH_TETR_2"/>
    <property type="match status" value="1"/>
</dbReference>
<dbReference type="PROSITE" id="PS01081">
    <property type="entry name" value="HTH_TETR_1"/>
    <property type="match status" value="1"/>
</dbReference>
<sequence length="213" mass="23227">MISASIPPNPARSPGRPREFDMAAVLDGAMRIFRERGYHATSITDLSDATGLTAGSIYKAFQDKRGLFLAAFDRYVDERGQDLWRRLDLQPDAREKIRAVLLFYADSSQGEQGRLGCLVVGSATVLSTFDADVAARIEASLRRIQDLLRTLLREGQRDGSIAADISVSAMSSVLLAVLQGFRVIGKSGRTAKEMRRAADEAMRLLGQPPGVPS</sequence>
<dbReference type="InterPro" id="IPR036271">
    <property type="entry name" value="Tet_transcr_reg_TetR-rel_C_sf"/>
</dbReference>
<keyword evidence="2" id="KW-0805">Transcription regulation</keyword>
<dbReference type="InterPro" id="IPR011075">
    <property type="entry name" value="TetR_C"/>
</dbReference>
<dbReference type="STRING" id="1416806.CAL12_16490"/>
<dbReference type="GO" id="GO:0003677">
    <property type="term" value="F:DNA binding"/>
    <property type="evidence" value="ECO:0007669"/>
    <property type="project" value="UniProtKB-UniRule"/>
</dbReference>
<dbReference type="KEGG" id="bgv:CAL12_16490"/>
<dbReference type="Pfam" id="PF16925">
    <property type="entry name" value="TetR_C_13"/>
    <property type="match status" value="1"/>
</dbReference>
<evidence type="ECO:0000256" key="2">
    <source>
        <dbReference type="ARBA" id="ARBA00023015"/>
    </source>
</evidence>
<dbReference type="InterPro" id="IPR001647">
    <property type="entry name" value="HTH_TetR"/>
</dbReference>
<evidence type="ECO:0000256" key="4">
    <source>
        <dbReference type="ARBA" id="ARBA00023163"/>
    </source>
</evidence>
<keyword evidence="4" id="KW-0804">Transcription</keyword>
<gene>
    <name evidence="7" type="ORF">CAL12_16490</name>
</gene>
<reference evidence="7 8" key="1">
    <citation type="submission" date="2017-05" db="EMBL/GenBank/DDBJ databases">
        <title>Complete and WGS of Bordetella genogroups.</title>
        <authorList>
            <person name="Spilker T."/>
            <person name="LiPuma J."/>
        </authorList>
    </citation>
    <scope>NUCLEOTIDE SEQUENCE [LARGE SCALE GENOMIC DNA]</scope>
    <source>
        <strain evidence="7 8">AU19157</strain>
    </source>
</reference>
<dbReference type="PANTHER" id="PTHR47506:SF10">
    <property type="entry name" value="TRANSCRIPTIONAL REGULATORY PROTEIN"/>
    <property type="match status" value="1"/>
</dbReference>
<name>A0A1W6YMB7_9BORD</name>
<evidence type="ECO:0000256" key="3">
    <source>
        <dbReference type="ARBA" id="ARBA00023125"/>
    </source>
</evidence>
<dbReference type="Pfam" id="PF00440">
    <property type="entry name" value="TetR_N"/>
    <property type="match status" value="1"/>
</dbReference>
<protein>
    <submittedName>
        <fullName evidence="7">TetR family transcriptional regulator</fullName>
    </submittedName>
</protein>
<dbReference type="SUPFAM" id="SSF48498">
    <property type="entry name" value="Tetracyclin repressor-like, C-terminal domain"/>
    <property type="match status" value="1"/>
</dbReference>
<dbReference type="Gene3D" id="1.10.357.10">
    <property type="entry name" value="Tetracycline Repressor, domain 2"/>
    <property type="match status" value="1"/>
</dbReference>
<dbReference type="PRINTS" id="PR00455">
    <property type="entry name" value="HTHTETR"/>
</dbReference>
<keyword evidence="8" id="KW-1185">Reference proteome</keyword>
<evidence type="ECO:0000259" key="6">
    <source>
        <dbReference type="PROSITE" id="PS50977"/>
    </source>
</evidence>
<feature type="DNA-binding region" description="H-T-H motif" evidence="5">
    <location>
        <begin position="42"/>
        <end position="61"/>
    </location>
</feature>
<evidence type="ECO:0000313" key="8">
    <source>
        <dbReference type="Proteomes" id="UP000194151"/>
    </source>
</evidence>
<dbReference type="SUPFAM" id="SSF46689">
    <property type="entry name" value="Homeodomain-like"/>
    <property type="match status" value="1"/>
</dbReference>
<keyword evidence="3 5" id="KW-0238">DNA-binding</keyword>
<evidence type="ECO:0000256" key="5">
    <source>
        <dbReference type="PROSITE-ProRule" id="PRU00335"/>
    </source>
</evidence>
<dbReference type="AlphaFoldDB" id="A0A1W6YMB7"/>
<organism evidence="7 8">
    <name type="scientific">Bordetella genomosp. 8</name>
    <dbReference type="NCBI Taxonomy" id="1416806"/>
    <lineage>
        <taxon>Bacteria</taxon>
        <taxon>Pseudomonadati</taxon>
        <taxon>Pseudomonadota</taxon>
        <taxon>Betaproteobacteria</taxon>
        <taxon>Burkholderiales</taxon>
        <taxon>Alcaligenaceae</taxon>
        <taxon>Bordetella</taxon>
    </lineage>
</organism>
<feature type="domain" description="HTH tetR-type" evidence="6">
    <location>
        <begin position="19"/>
        <end position="79"/>
    </location>
</feature>